<dbReference type="AlphaFoldDB" id="A0A2C9VWR6"/>
<proteinExistence type="predicted"/>
<protein>
    <submittedName>
        <fullName evidence="2">Uncharacterized protein</fullName>
    </submittedName>
</protein>
<evidence type="ECO:0000256" key="1">
    <source>
        <dbReference type="SAM" id="Phobius"/>
    </source>
</evidence>
<accession>A0A2C9VWR6</accession>
<keyword evidence="1" id="KW-0472">Membrane</keyword>
<name>A0A2C9VWR6_MANES</name>
<dbReference type="EMBL" id="CM004391">
    <property type="protein sequence ID" value="OAY50747.1"/>
    <property type="molecule type" value="Genomic_DNA"/>
</dbReference>
<reference evidence="2" key="1">
    <citation type="submission" date="2016-02" db="EMBL/GenBank/DDBJ databases">
        <title>WGS assembly of Manihot esculenta.</title>
        <authorList>
            <person name="Bredeson J.V."/>
            <person name="Prochnik S.E."/>
            <person name="Lyons J.B."/>
            <person name="Schmutz J."/>
            <person name="Grimwood J."/>
            <person name="Vrebalov J."/>
            <person name="Bart R.S."/>
            <person name="Amuge T."/>
            <person name="Ferguson M.E."/>
            <person name="Green R."/>
            <person name="Putnam N."/>
            <person name="Stites J."/>
            <person name="Rounsley S."/>
            <person name="Rokhsar D.S."/>
        </authorList>
    </citation>
    <scope>NUCLEOTIDE SEQUENCE [LARGE SCALE GENOMIC DNA]</scope>
    <source>
        <tissue evidence="2">Leaf</tissue>
    </source>
</reference>
<feature type="transmembrane region" description="Helical" evidence="1">
    <location>
        <begin position="12"/>
        <end position="34"/>
    </location>
</feature>
<sequence length="76" mass="8721">MSLHMLFSSDSMVVFDLWFPIVCCICIVILVGYVGELVWYNSSICGITQFKELAICMGFSCCKDENAFCWRMSKQE</sequence>
<keyword evidence="1" id="KW-1133">Transmembrane helix</keyword>
<keyword evidence="1" id="KW-0812">Transmembrane</keyword>
<evidence type="ECO:0000313" key="2">
    <source>
        <dbReference type="EMBL" id="OAY50747.1"/>
    </source>
</evidence>
<organism evidence="2">
    <name type="scientific">Manihot esculenta</name>
    <name type="common">Cassava</name>
    <name type="synonym">Jatropha manihot</name>
    <dbReference type="NCBI Taxonomy" id="3983"/>
    <lineage>
        <taxon>Eukaryota</taxon>
        <taxon>Viridiplantae</taxon>
        <taxon>Streptophyta</taxon>
        <taxon>Embryophyta</taxon>
        <taxon>Tracheophyta</taxon>
        <taxon>Spermatophyta</taxon>
        <taxon>Magnoliopsida</taxon>
        <taxon>eudicotyledons</taxon>
        <taxon>Gunneridae</taxon>
        <taxon>Pentapetalae</taxon>
        <taxon>rosids</taxon>
        <taxon>fabids</taxon>
        <taxon>Malpighiales</taxon>
        <taxon>Euphorbiaceae</taxon>
        <taxon>Crotonoideae</taxon>
        <taxon>Manihoteae</taxon>
        <taxon>Manihot</taxon>
    </lineage>
</organism>
<gene>
    <name evidence="2" type="ORF">MANES_05G160100</name>
</gene>